<evidence type="ECO:0000256" key="1">
    <source>
        <dbReference type="SAM" id="MobiDB-lite"/>
    </source>
</evidence>
<dbReference type="STRING" id="1963862.B4O97_17060"/>
<gene>
    <name evidence="3" type="ORF">B4O97_17060</name>
</gene>
<reference evidence="3 4" key="1">
    <citation type="submission" date="2017-03" db="EMBL/GenBank/DDBJ databases">
        <title>Draft Genome sequence of Marispirochaeta sp. strain JC444.</title>
        <authorList>
            <person name="Shivani Y."/>
            <person name="Subhash Y."/>
            <person name="Sasikala C."/>
            <person name="Ramana C."/>
        </authorList>
    </citation>
    <scope>NUCLEOTIDE SEQUENCE [LARGE SCALE GENOMIC DNA]</scope>
    <source>
        <strain evidence="3 4">JC444</strain>
    </source>
</reference>
<accession>A0A1Y1RV78</accession>
<keyword evidence="2" id="KW-0812">Transmembrane</keyword>
<feature type="transmembrane region" description="Helical" evidence="2">
    <location>
        <begin position="7"/>
        <end position="25"/>
    </location>
</feature>
<organism evidence="3 4">
    <name type="scientific">Marispirochaeta aestuarii</name>
    <dbReference type="NCBI Taxonomy" id="1963862"/>
    <lineage>
        <taxon>Bacteria</taxon>
        <taxon>Pseudomonadati</taxon>
        <taxon>Spirochaetota</taxon>
        <taxon>Spirochaetia</taxon>
        <taxon>Spirochaetales</taxon>
        <taxon>Spirochaetaceae</taxon>
        <taxon>Marispirochaeta</taxon>
    </lineage>
</organism>
<evidence type="ECO:0000313" key="4">
    <source>
        <dbReference type="Proteomes" id="UP000192343"/>
    </source>
</evidence>
<name>A0A1Y1RV78_9SPIO</name>
<comment type="caution">
    <text evidence="3">The sequence shown here is derived from an EMBL/GenBank/DDBJ whole genome shotgun (WGS) entry which is preliminary data.</text>
</comment>
<keyword evidence="2" id="KW-0472">Membrane</keyword>
<dbReference type="Proteomes" id="UP000192343">
    <property type="component" value="Unassembled WGS sequence"/>
</dbReference>
<dbReference type="AlphaFoldDB" id="A0A1Y1RV78"/>
<protein>
    <submittedName>
        <fullName evidence="3">Uncharacterized protein</fullName>
    </submittedName>
</protein>
<feature type="compositionally biased region" description="Basic and acidic residues" evidence="1">
    <location>
        <begin position="72"/>
        <end position="84"/>
    </location>
</feature>
<evidence type="ECO:0000256" key="2">
    <source>
        <dbReference type="SAM" id="Phobius"/>
    </source>
</evidence>
<evidence type="ECO:0000313" key="3">
    <source>
        <dbReference type="EMBL" id="ORC31222.1"/>
    </source>
</evidence>
<feature type="region of interest" description="Disordered" evidence="1">
    <location>
        <begin position="67"/>
        <end position="98"/>
    </location>
</feature>
<keyword evidence="2" id="KW-1133">Transmembrane helix</keyword>
<proteinExistence type="predicted"/>
<dbReference type="RefSeq" id="WP_083052720.1">
    <property type="nucleotide sequence ID" value="NZ_MWQY01000025.1"/>
</dbReference>
<dbReference type="EMBL" id="MWQY01000025">
    <property type="protein sequence ID" value="ORC31222.1"/>
    <property type="molecule type" value="Genomic_DNA"/>
</dbReference>
<sequence length="160" mass="17918">MKFQQAAIRLIIAAGFITAGFLLPLPDSKPPVIPPQMHGKKTPVQVPSSQIWQHSTPDDLSHLFEVRPIPARPRDPKPPEEQTREASSPEPASPLPPLPPLRYVGEAVIQGRPVYYLMAGRPEKLVGLTEESEGEYRLISATKNELILEYRGAKYRLRRP</sequence>
<keyword evidence="4" id="KW-1185">Reference proteome</keyword>